<sequence>MHTVLSLISLLLVVGNTLVLRYTLKHAQSWLQRQWLQLSILLLPFLLLAIGVSGLHHILGAWCMLPTWDVLLGIDLPLLVAGVGCAAMGRRAIHLLRIRKQATQVGSPAPPVLQQYLHRLAKQRGIACPRLLLCMLSFPVALTYGVTRPVILLSTWMIEYLDPQEIEGVLAHELEHVVRHDYLILFLATLLRDAFFFLPWQKTMYWQMHQEKELACDEGAAFTTRRPLALASALLKVNLYALEQASQGKCLETLPSFADEQTIIEQRIARLRHWKKQLGAQDGLAQAFQERHLNLRWRVSFVIFFALLGTSLCVLVFYSVQCALML</sequence>
<dbReference type="Gene3D" id="3.30.2010.10">
    <property type="entry name" value="Metalloproteases ('zincins'), catalytic domain"/>
    <property type="match status" value="1"/>
</dbReference>
<dbReference type="AlphaFoldDB" id="A0A8J3HY22"/>
<reference evidence="3" key="1">
    <citation type="submission" date="2020-10" db="EMBL/GenBank/DDBJ databases">
        <title>Taxonomic study of unclassified bacteria belonging to the class Ktedonobacteria.</title>
        <authorList>
            <person name="Yabe S."/>
            <person name="Wang C.M."/>
            <person name="Zheng Y."/>
            <person name="Sakai Y."/>
            <person name="Cavaletti L."/>
            <person name="Monciardini P."/>
            <person name="Donadio S."/>
        </authorList>
    </citation>
    <scope>NUCLEOTIDE SEQUENCE</scope>
    <source>
        <strain evidence="3">SOSP1-1</strain>
    </source>
</reference>
<feature type="transmembrane region" description="Helical" evidence="1">
    <location>
        <begin position="36"/>
        <end position="58"/>
    </location>
</feature>
<keyword evidence="4" id="KW-1185">Reference proteome</keyword>
<dbReference type="Pfam" id="PF05569">
    <property type="entry name" value="Peptidase_M56"/>
    <property type="match status" value="1"/>
</dbReference>
<name>A0A8J3HY22_9CHLR</name>
<dbReference type="PANTHER" id="PTHR34978">
    <property type="entry name" value="POSSIBLE SENSOR-TRANSDUCER PROTEIN BLAR"/>
    <property type="match status" value="1"/>
</dbReference>
<feature type="transmembrane region" description="Helical" evidence="1">
    <location>
        <begin position="70"/>
        <end position="89"/>
    </location>
</feature>
<feature type="transmembrane region" description="Helical" evidence="1">
    <location>
        <begin position="6"/>
        <end position="24"/>
    </location>
</feature>
<feature type="domain" description="Peptidase M56" evidence="2">
    <location>
        <begin position="112"/>
        <end position="247"/>
    </location>
</feature>
<proteinExistence type="predicted"/>
<dbReference type="EMBL" id="BNJF01000001">
    <property type="protein sequence ID" value="GHO42079.1"/>
    <property type="molecule type" value="Genomic_DNA"/>
</dbReference>
<dbReference type="PANTHER" id="PTHR34978:SF3">
    <property type="entry name" value="SLR0241 PROTEIN"/>
    <property type="match status" value="1"/>
</dbReference>
<dbReference type="RefSeq" id="WP_220191665.1">
    <property type="nucleotide sequence ID" value="NZ_BNJF01000001.1"/>
</dbReference>
<evidence type="ECO:0000256" key="1">
    <source>
        <dbReference type="SAM" id="Phobius"/>
    </source>
</evidence>
<comment type="caution">
    <text evidence="3">The sequence shown here is derived from an EMBL/GenBank/DDBJ whole genome shotgun (WGS) entry which is preliminary data.</text>
</comment>
<evidence type="ECO:0000313" key="3">
    <source>
        <dbReference type="EMBL" id="GHO42079.1"/>
    </source>
</evidence>
<feature type="transmembrane region" description="Helical" evidence="1">
    <location>
        <begin position="182"/>
        <end position="200"/>
    </location>
</feature>
<dbReference type="InterPro" id="IPR052173">
    <property type="entry name" value="Beta-lactam_resp_regulator"/>
</dbReference>
<keyword evidence="1" id="KW-0812">Transmembrane</keyword>
<dbReference type="InterPro" id="IPR008756">
    <property type="entry name" value="Peptidase_M56"/>
</dbReference>
<protein>
    <recommendedName>
        <fullName evidence="2">Peptidase M56 domain-containing protein</fullName>
    </recommendedName>
</protein>
<organism evidence="3 4">
    <name type="scientific">Ktedonospora formicarum</name>
    <dbReference type="NCBI Taxonomy" id="2778364"/>
    <lineage>
        <taxon>Bacteria</taxon>
        <taxon>Bacillati</taxon>
        <taxon>Chloroflexota</taxon>
        <taxon>Ktedonobacteria</taxon>
        <taxon>Ktedonobacterales</taxon>
        <taxon>Ktedonobacteraceae</taxon>
        <taxon>Ktedonospora</taxon>
    </lineage>
</organism>
<keyword evidence="1" id="KW-0472">Membrane</keyword>
<keyword evidence="1" id="KW-1133">Transmembrane helix</keyword>
<evidence type="ECO:0000259" key="2">
    <source>
        <dbReference type="Pfam" id="PF05569"/>
    </source>
</evidence>
<feature type="transmembrane region" description="Helical" evidence="1">
    <location>
        <begin position="127"/>
        <end position="147"/>
    </location>
</feature>
<accession>A0A8J3HY22</accession>
<gene>
    <name evidence="3" type="ORF">KSX_02420</name>
</gene>
<evidence type="ECO:0000313" key="4">
    <source>
        <dbReference type="Proteomes" id="UP000612362"/>
    </source>
</evidence>
<dbReference type="CDD" id="cd07326">
    <property type="entry name" value="M56_BlaR1_MecR1_like"/>
    <property type="match status" value="1"/>
</dbReference>
<feature type="transmembrane region" description="Helical" evidence="1">
    <location>
        <begin position="299"/>
        <end position="320"/>
    </location>
</feature>
<dbReference type="Proteomes" id="UP000612362">
    <property type="component" value="Unassembled WGS sequence"/>
</dbReference>